<dbReference type="eggNOG" id="KOG1838">
    <property type="taxonomic scope" value="Eukaryota"/>
</dbReference>
<dbReference type="GO" id="GO:0034338">
    <property type="term" value="F:short-chain carboxylesterase activity"/>
    <property type="evidence" value="ECO:0000318"/>
    <property type="project" value="GO_Central"/>
</dbReference>
<gene>
    <name evidence="2" type="ORF">SELMODRAFT_45250</name>
</gene>
<proteinExistence type="inferred from homology"/>
<protein>
    <recommendedName>
        <fullName evidence="4">AB hydrolase-1 domain-containing protein</fullName>
    </recommendedName>
</protein>
<dbReference type="EMBL" id="GL377674">
    <property type="protein sequence ID" value="EFJ08361.1"/>
    <property type="molecule type" value="Genomic_DNA"/>
</dbReference>
<accession>D8T4I4</accession>
<dbReference type="Proteomes" id="UP000001514">
    <property type="component" value="Unassembled WGS sequence"/>
</dbReference>
<dbReference type="InterPro" id="IPR012020">
    <property type="entry name" value="ABHD4"/>
</dbReference>
<dbReference type="PANTHER" id="PTHR10794">
    <property type="entry name" value="ABHYDROLASE DOMAIN-CONTAINING PROTEIN"/>
    <property type="match status" value="1"/>
</dbReference>
<evidence type="ECO:0008006" key="4">
    <source>
        <dbReference type="Google" id="ProtNLM"/>
    </source>
</evidence>
<dbReference type="InParanoid" id="D8T4I4"/>
<dbReference type="HOGENOM" id="CLU_032487_1_1_1"/>
<dbReference type="AlphaFoldDB" id="D8T4I4"/>
<keyword evidence="3" id="KW-1185">Reference proteome</keyword>
<dbReference type="STRING" id="88036.D8T4I4"/>
<sequence>QRKCIWTEDGGSLALDWPAYLDLDGDHGLDTTLLLIPGTFKGSEDEAVKIFAQEALQSGYFSVVLNPRGCGNSPLTTPRIFSAGDSDDVRTAVSYIARCRPWTTFLGIGWGFGANMLAKYLGEENLTPLTAAVCINNPFDLDEATKYMKRNRAAGLDRELTDGLVQILQSNKVLHEKKDSNMDITGGLAATSVREFEAAVSCPARGFKSLESYYRSSSSRNVIDGIQTPLLCIQVCDSTAAPPLSIPQNAFEENPFTTLLYSPNDGY</sequence>
<dbReference type="PIRSF" id="PIRSF005211">
    <property type="entry name" value="Ab_hydro_YheT"/>
    <property type="match status" value="1"/>
</dbReference>
<dbReference type="GO" id="GO:0006629">
    <property type="term" value="P:lipid metabolic process"/>
    <property type="evidence" value="ECO:0000318"/>
    <property type="project" value="GO_Central"/>
</dbReference>
<evidence type="ECO:0000313" key="3">
    <source>
        <dbReference type="Proteomes" id="UP000001514"/>
    </source>
</evidence>
<evidence type="ECO:0000256" key="1">
    <source>
        <dbReference type="ARBA" id="ARBA00010884"/>
    </source>
</evidence>
<dbReference type="Gene3D" id="3.40.50.1820">
    <property type="entry name" value="alpha/beta hydrolase"/>
    <property type="match status" value="1"/>
</dbReference>
<dbReference type="SUPFAM" id="SSF53474">
    <property type="entry name" value="alpha/beta-Hydrolases"/>
    <property type="match status" value="1"/>
</dbReference>
<dbReference type="KEGG" id="smo:SELMODRAFT_45250"/>
<reference evidence="2 3" key="1">
    <citation type="journal article" date="2011" name="Science">
        <title>The Selaginella genome identifies genetic changes associated with the evolution of vascular plants.</title>
        <authorList>
            <person name="Banks J.A."/>
            <person name="Nishiyama T."/>
            <person name="Hasebe M."/>
            <person name="Bowman J.L."/>
            <person name="Gribskov M."/>
            <person name="dePamphilis C."/>
            <person name="Albert V.A."/>
            <person name="Aono N."/>
            <person name="Aoyama T."/>
            <person name="Ambrose B.A."/>
            <person name="Ashton N.W."/>
            <person name="Axtell M.J."/>
            <person name="Barker E."/>
            <person name="Barker M.S."/>
            <person name="Bennetzen J.L."/>
            <person name="Bonawitz N.D."/>
            <person name="Chapple C."/>
            <person name="Cheng C."/>
            <person name="Correa L.G."/>
            <person name="Dacre M."/>
            <person name="DeBarry J."/>
            <person name="Dreyer I."/>
            <person name="Elias M."/>
            <person name="Engstrom E.M."/>
            <person name="Estelle M."/>
            <person name="Feng L."/>
            <person name="Finet C."/>
            <person name="Floyd S.K."/>
            <person name="Frommer W.B."/>
            <person name="Fujita T."/>
            <person name="Gramzow L."/>
            <person name="Gutensohn M."/>
            <person name="Harholt J."/>
            <person name="Hattori M."/>
            <person name="Heyl A."/>
            <person name="Hirai T."/>
            <person name="Hiwatashi Y."/>
            <person name="Ishikawa M."/>
            <person name="Iwata M."/>
            <person name="Karol K.G."/>
            <person name="Koehler B."/>
            <person name="Kolukisaoglu U."/>
            <person name="Kubo M."/>
            <person name="Kurata T."/>
            <person name="Lalonde S."/>
            <person name="Li K."/>
            <person name="Li Y."/>
            <person name="Litt A."/>
            <person name="Lyons E."/>
            <person name="Manning G."/>
            <person name="Maruyama T."/>
            <person name="Michael T.P."/>
            <person name="Mikami K."/>
            <person name="Miyazaki S."/>
            <person name="Morinaga S."/>
            <person name="Murata T."/>
            <person name="Mueller-Roeber B."/>
            <person name="Nelson D.R."/>
            <person name="Obara M."/>
            <person name="Oguri Y."/>
            <person name="Olmstead R.G."/>
            <person name="Onodera N."/>
            <person name="Petersen B.L."/>
            <person name="Pils B."/>
            <person name="Prigge M."/>
            <person name="Rensing S.A."/>
            <person name="Riano-Pachon D.M."/>
            <person name="Roberts A.W."/>
            <person name="Sato Y."/>
            <person name="Scheller H.V."/>
            <person name="Schulz B."/>
            <person name="Schulz C."/>
            <person name="Shakirov E.V."/>
            <person name="Shibagaki N."/>
            <person name="Shinohara N."/>
            <person name="Shippen D.E."/>
            <person name="Soerensen I."/>
            <person name="Sotooka R."/>
            <person name="Sugimoto N."/>
            <person name="Sugita M."/>
            <person name="Sumikawa N."/>
            <person name="Tanurdzic M."/>
            <person name="Theissen G."/>
            <person name="Ulvskov P."/>
            <person name="Wakazuki S."/>
            <person name="Weng J.K."/>
            <person name="Willats W.W."/>
            <person name="Wipf D."/>
            <person name="Wolf P.G."/>
            <person name="Yang L."/>
            <person name="Zimmer A.D."/>
            <person name="Zhu Q."/>
            <person name="Mitros T."/>
            <person name="Hellsten U."/>
            <person name="Loque D."/>
            <person name="Otillar R."/>
            <person name="Salamov A."/>
            <person name="Schmutz J."/>
            <person name="Shapiro H."/>
            <person name="Lindquist E."/>
            <person name="Lucas S."/>
            <person name="Rokhsar D."/>
            <person name="Grigoriev I.V."/>
        </authorList>
    </citation>
    <scope>NUCLEOTIDE SEQUENCE [LARGE SCALE GENOMIC DNA]</scope>
</reference>
<dbReference type="PANTHER" id="PTHR10794:SF92">
    <property type="entry name" value="EMBRYOGENESIS-ASSOCIATED PROTEIN EMB8"/>
    <property type="match status" value="1"/>
</dbReference>
<feature type="non-terminal residue" evidence="2">
    <location>
        <position position="267"/>
    </location>
</feature>
<dbReference type="InterPro" id="IPR050960">
    <property type="entry name" value="AB_hydrolase_4_sf"/>
</dbReference>
<organism evidence="3">
    <name type="scientific">Selaginella moellendorffii</name>
    <name type="common">Spikemoss</name>
    <dbReference type="NCBI Taxonomy" id="88036"/>
    <lineage>
        <taxon>Eukaryota</taxon>
        <taxon>Viridiplantae</taxon>
        <taxon>Streptophyta</taxon>
        <taxon>Embryophyta</taxon>
        <taxon>Tracheophyta</taxon>
        <taxon>Lycopodiopsida</taxon>
        <taxon>Selaginellales</taxon>
        <taxon>Selaginellaceae</taxon>
        <taxon>Selaginella</taxon>
    </lineage>
</organism>
<feature type="non-terminal residue" evidence="2">
    <location>
        <position position="1"/>
    </location>
</feature>
<dbReference type="Gramene" id="EFJ08361">
    <property type="protein sequence ID" value="EFJ08361"/>
    <property type="gene ID" value="SELMODRAFT_45250"/>
</dbReference>
<dbReference type="InterPro" id="IPR029058">
    <property type="entry name" value="AB_hydrolase_fold"/>
</dbReference>
<name>D8T4I4_SELML</name>
<evidence type="ECO:0000313" key="2">
    <source>
        <dbReference type="EMBL" id="EFJ08361.1"/>
    </source>
</evidence>
<comment type="similarity">
    <text evidence="1">Belongs to the AB hydrolase superfamily. AB hydrolase 4 family.</text>
</comment>
<dbReference type="GO" id="GO:0047372">
    <property type="term" value="F:monoacylglycerol lipase activity"/>
    <property type="evidence" value="ECO:0000318"/>
    <property type="project" value="GO_Central"/>
</dbReference>